<keyword evidence="2" id="KW-1185">Reference proteome</keyword>
<sequence>MRRVYETVAERMILHGAAARAYPLSSRQSRELNSIQRKFLLNNTGTYSTTPTAALQVIEGIISFHIKAKEETAYIRAARLRKISNNNNFNPKNYEDGTRSTTFRPTIFQLEYRISLNMQFPPAQGLDIYTGGSKIDDKAGSTFCVKEEDTTTYEWMAQLRPLNTESFKQRFLLYGRPVFGQARQAKRLSGNEAAEGLAKKATQEVTSTYIPVPRSHMKSLLQKEFIIRWQTEWDYGETSRSVYNVLPKGKITPSPWQRPKIMFVMGHGPFLTCLK</sequence>
<accession>A0A4Y2JZS0</accession>
<evidence type="ECO:0000313" key="1">
    <source>
        <dbReference type="EMBL" id="GBM95570.1"/>
    </source>
</evidence>
<dbReference type="Proteomes" id="UP000499080">
    <property type="component" value="Unassembled WGS sequence"/>
</dbReference>
<protein>
    <submittedName>
        <fullName evidence="1">Uncharacterized protein</fullName>
    </submittedName>
</protein>
<organism evidence="1 2">
    <name type="scientific">Araneus ventricosus</name>
    <name type="common">Orbweaver spider</name>
    <name type="synonym">Epeira ventricosa</name>
    <dbReference type="NCBI Taxonomy" id="182803"/>
    <lineage>
        <taxon>Eukaryota</taxon>
        <taxon>Metazoa</taxon>
        <taxon>Ecdysozoa</taxon>
        <taxon>Arthropoda</taxon>
        <taxon>Chelicerata</taxon>
        <taxon>Arachnida</taxon>
        <taxon>Araneae</taxon>
        <taxon>Araneomorphae</taxon>
        <taxon>Entelegynae</taxon>
        <taxon>Araneoidea</taxon>
        <taxon>Araneidae</taxon>
        <taxon>Araneus</taxon>
    </lineage>
</organism>
<name>A0A4Y2JZS0_ARAVE</name>
<dbReference type="AlphaFoldDB" id="A0A4Y2JZS0"/>
<evidence type="ECO:0000313" key="2">
    <source>
        <dbReference type="Proteomes" id="UP000499080"/>
    </source>
</evidence>
<reference evidence="1 2" key="1">
    <citation type="journal article" date="2019" name="Sci. Rep.">
        <title>Orb-weaving spider Araneus ventricosus genome elucidates the spidroin gene catalogue.</title>
        <authorList>
            <person name="Kono N."/>
            <person name="Nakamura H."/>
            <person name="Ohtoshi R."/>
            <person name="Moran D.A.P."/>
            <person name="Shinohara A."/>
            <person name="Yoshida Y."/>
            <person name="Fujiwara M."/>
            <person name="Mori M."/>
            <person name="Tomita M."/>
            <person name="Arakawa K."/>
        </authorList>
    </citation>
    <scope>NUCLEOTIDE SEQUENCE [LARGE SCALE GENOMIC DNA]</scope>
</reference>
<comment type="caution">
    <text evidence="1">The sequence shown here is derived from an EMBL/GenBank/DDBJ whole genome shotgun (WGS) entry which is preliminary data.</text>
</comment>
<dbReference type="EMBL" id="BGPR01004070">
    <property type="protein sequence ID" value="GBM95570.1"/>
    <property type="molecule type" value="Genomic_DNA"/>
</dbReference>
<gene>
    <name evidence="1" type="ORF">AVEN_34290_1</name>
</gene>
<proteinExistence type="predicted"/>